<feature type="transmembrane region" description="Helical" evidence="6">
    <location>
        <begin position="188"/>
        <end position="207"/>
    </location>
</feature>
<dbReference type="RefSeq" id="WP_253774117.1">
    <property type="nucleotide sequence ID" value="NZ_JAMTCK010000009.1"/>
</dbReference>
<feature type="transmembrane region" description="Helical" evidence="6">
    <location>
        <begin position="58"/>
        <end position="78"/>
    </location>
</feature>
<feature type="transmembrane region" description="Helical" evidence="6">
    <location>
        <begin position="541"/>
        <end position="568"/>
    </location>
</feature>
<dbReference type="Proteomes" id="UP001206128">
    <property type="component" value="Unassembled WGS sequence"/>
</dbReference>
<evidence type="ECO:0000256" key="1">
    <source>
        <dbReference type="ARBA" id="ARBA00004651"/>
    </source>
</evidence>
<feature type="transmembrane region" description="Helical" evidence="6">
    <location>
        <begin position="450"/>
        <end position="475"/>
    </location>
</feature>
<dbReference type="InterPro" id="IPR043428">
    <property type="entry name" value="LivM-like"/>
</dbReference>
<feature type="transmembrane region" description="Helical" evidence="6">
    <location>
        <begin position="34"/>
        <end position="52"/>
    </location>
</feature>
<comment type="subcellular location">
    <subcellularLocation>
        <location evidence="1">Cell membrane</location>
        <topology evidence="1">Multi-pass membrane protein</topology>
    </subcellularLocation>
</comment>
<name>A0AAE3GHA4_9PSEU</name>
<comment type="caution">
    <text evidence="7">The sequence shown here is derived from an EMBL/GenBank/DDBJ whole genome shotgun (WGS) entry which is preliminary data.</text>
</comment>
<evidence type="ECO:0000256" key="6">
    <source>
        <dbReference type="SAM" id="Phobius"/>
    </source>
</evidence>
<evidence type="ECO:0000256" key="5">
    <source>
        <dbReference type="ARBA" id="ARBA00023136"/>
    </source>
</evidence>
<dbReference type="PANTHER" id="PTHR30482:SF20">
    <property type="entry name" value="HIGH-AFFINITY BRANCHED-CHAIN AMINO ACID TRANSPORT SYSTEM PERMEASE PROTEIN LIVM"/>
    <property type="match status" value="1"/>
</dbReference>
<dbReference type="GO" id="GO:0015658">
    <property type="term" value="F:branched-chain amino acid transmembrane transporter activity"/>
    <property type="evidence" value="ECO:0007669"/>
    <property type="project" value="InterPro"/>
</dbReference>
<protein>
    <submittedName>
        <fullName evidence="7">Branched-chain amino acid transport system permease protein</fullName>
    </submittedName>
</protein>
<feature type="transmembrane region" description="Helical" evidence="6">
    <location>
        <begin position="412"/>
        <end position="430"/>
    </location>
</feature>
<feature type="transmembrane region" description="Helical" evidence="6">
    <location>
        <begin position="131"/>
        <end position="156"/>
    </location>
</feature>
<gene>
    <name evidence="7" type="ORF">LX83_004225</name>
</gene>
<sequence>MLDTLVAGLVHGNAYALVAVGISLIFGVTHVVNFAHGSVFALGSMLGWWLIAEQGWPLWTAILGVLVATGLLGLLINVTAVRPLSKAPPIAALLATVAVSLVLDNLSQIVFGTQVRAFPPALPTNNLRLGGIRFGTSDLVMFAITLAVMAGLAGYLRWARSGLAIRATAQDPDAARQMGIPVPRVQNLAFVLASALGGLAGVFVGMYTSNISATSGASAGLTAFVAATLGGLGSMVGAVLGGFLLGVVEAFGISLFGDGVRDLITFGVLLVVLVLRPGGLLGRVPLLSKEPMTGTFLGAGRPIRLRRWQAGLALVLAAVAVPLLADGYTLVIGTQVLIYAIVAVPMTLLCGAAGQITIGQAGPIAVGAYASALLVGFAGWPFWVSLPTAGLVTAVVATVLTAPVWRLRGHYVAIATLGVGAVVVAVIRNWDSLTRGGYGLTGIAPPELFGLAIVTPTGFYLLDLAVLAITLLVVVRVTRSPLGTVLAAVGSDEVAARSAGVRVRDYKALAFAIAAFFAGVAGALMAHQYSYIDPSVFTSTMSLLVLTIIVLGGLGSPLGAVLGAVVLVGAPELLRLAPDVRILGYGLLLLVIIRFRPQGVLVRR</sequence>
<feature type="transmembrane region" description="Helical" evidence="6">
    <location>
        <begin position="307"/>
        <end position="325"/>
    </location>
</feature>
<dbReference type="PANTHER" id="PTHR30482">
    <property type="entry name" value="HIGH-AFFINITY BRANCHED-CHAIN AMINO ACID TRANSPORT SYSTEM PERMEASE"/>
    <property type="match status" value="1"/>
</dbReference>
<accession>A0AAE3GHA4</accession>
<keyword evidence="8" id="KW-1185">Reference proteome</keyword>
<evidence type="ECO:0000256" key="3">
    <source>
        <dbReference type="ARBA" id="ARBA00022692"/>
    </source>
</evidence>
<dbReference type="CDD" id="cd06582">
    <property type="entry name" value="TM_PBP1_LivH_like"/>
    <property type="match status" value="1"/>
</dbReference>
<keyword evidence="5 6" id="KW-0472">Membrane</keyword>
<dbReference type="EMBL" id="JAMTCK010000009">
    <property type="protein sequence ID" value="MCP2167352.1"/>
    <property type="molecule type" value="Genomic_DNA"/>
</dbReference>
<dbReference type="CDD" id="cd06581">
    <property type="entry name" value="TM_PBP1_LivM_like"/>
    <property type="match status" value="1"/>
</dbReference>
<dbReference type="AlphaFoldDB" id="A0AAE3GHA4"/>
<keyword evidence="3 6" id="KW-0812">Transmembrane</keyword>
<evidence type="ECO:0000256" key="2">
    <source>
        <dbReference type="ARBA" id="ARBA00022475"/>
    </source>
</evidence>
<feature type="transmembrane region" description="Helical" evidence="6">
    <location>
        <begin position="331"/>
        <end position="352"/>
    </location>
</feature>
<feature type="transmembrane region" description="Helical" evidence="6">
    <location>
        <begin position="6"/>
        <end position="27"/>
    </location>
</feature>
<keyword evidence="2" id="KW-1003">Cell membrane</keyword>
<keyword evidence="4 6" id="KW-1133">Transmembrane helix</keyword>
<feature type="transmembrane region" description="Helical" evidence="6">
    <location>
        <begin position="263"/>
        <end position="286"/>
    </location>
</feature>
<reference evidence="7" key="1">
    <citation type="submission" date="2022-06" db="EMBL/GenBank/DDBJ databases">
        <title>Genomic Encyclopedia of Archaeal and Bacterial Type Strains, Phase II (KMG-II): from individual species to whole genera.</title>
        <authorList>
            <person name="Goeker M."/>
        </authorList>
    </citation>
    <scope>NUCLEOTIDE SEQUENCE</scope>
    <source>
        <strain evidence="7">DSM 43935</strain>
    </source>
</reference>
<dbReference type="InterPro" id="IPR001851">
    <property type="entry name" value="ABC_transp_permease"/>
</dbReference>
<evidence type="ECO:0000313" key="8">
    <source>
        <dbReference type="Proteomes" id="UP001206128"/>
    </source>
</evidence>
<dbReference type="GO" id="GO:0005886">
    <property type="term" value="C:plasma membrane"/>
    <property type="evidence" value="ECO:0007669"/>
    <property type="project" value="UniProtKB-SubCell"/>
</dbReference>
<evidence type="ECO:0000313" key="7">
    <source>
        <dbReference type="EMBL" id="MCP2167352.1"/>
    </source>
</evidence>
<evidence type="ECO:0000256" key="4">
    <source>
        <dbReference type="ARBA" id="ARBA00022989"/>
    </source>
</evidence>
<proteinExistence type="predicted"/>
<feature type="transmembrane region" description="Helical" evidence="6">
    <location>
        <begin position="389"/>
        <end position="405"/>
    </location>
</feature>
<feature type="transmembrane region" description="Helical" evidence="6">
    <location>
        <begin position="90"/>
        <end position="111"/>
    </location>
</feature>
<organism evidence="7 8">
    <name type="scientific">Goodfellowiella coeruleoviolacea</name>
    <dbReference type="NCBI Taxonomy" id="334858"/>
    <lineage>
        <taxon>Bacteria</taxon>
        <taxon>Bacillati</taxon>
        <taxon>Actinomycetota</taxon>
        <taxon>Actinomycetes</taxon>
        <taxon>Pseudonocardiales</taxon>
        <taxon>Pseudonocardiaceae</taxon>
        <taxon>Goodfellowiella</taxon>
    </lineage>
</organism>
<dbReference type="Pfam" id="PF02653">
    <property type="entry name" value="BPD_transp_2"/>
    <property type="match status" value="2"/>
</dbReference>
<feature type="transmembrane region" description="Helical" evidence="6">
    <location>
        <begin position="508"/>
        <end position="529"/>
    </location>
</feature>